<protein>
    <submittedName>
        <fullName evidence="3">Pfam:PGAM</fullName>
    </submittedName>
</protein>
<dbReference type="Gene3D" id="3.40.50.1240">
    <property type="entry name" value="Phosphoglycerate mutase-like"/>
    <property type="match status" value="1"/>
</dbReference>
<organism evidence="3 4">
    <name type="scientific">Seminavis robusta</name>
    <dbReference type="NCBI Taxonomy" id="568900"/>
    <lineage>
        <taxon>Eukaryota</taxon>
        <taxon>Sar</taxon>
        <taxon>Stramenopiles</taxon>
        <taxon>Ochrophyta</taxon>
        <taxon>Bacillariophyta</taxon>
        <taxon>Bacillariophyceae</taxon>
        <taxon>Bacillariophycidae</taxon>
        <taxon>Naviculales</taxon>
        <taxon>Naviculaceae</taxon>
        <taxon>Seminavis</taxon>
    </lineage>
</organism>
<dbReference type="PANTHER" id="PTHR47580">
    <property type="entry name" value="PHOSPHOGLYCERATE MUTASE FAMILY PROTEIN"/>
    <property type="match status" value="1"/>
</dbReference>
<dbReference type="PANTHER" id="PTHR47580:SF1">
    <property type="entry name" value="PHOSPHOGLYCERATE MUTASE FAMILY PROTEIN"/>
    <property type="match status" value="1"/>
</dbReference>
<dbReference type="AlphaFoldDB" id="A0A9N8HRH0"/>
<feature type="compositionally biased region" description="Basic and acidic residues" evidence="1">
    <location>
        <begin position="378"/>
        <end position="428"/>
    </location>
</feature>
<evidence type="ECO:0000313" key="3">
    <source>
        <dbReference type="EMBL" id="CAB9524678.1"/>
    </source>
</evidence>
<feature type="signal peptide" evidence="2">
    <location>
        <begin position="1"/>
        <end position="34"/>
    </location>
</feature>
<accession>A0A9N8HRH0</accession>
<feature type="compositionally biased region" description="Acidic residues" evidence="1">
    <location>
        <begin position="576"/>
        <end position="589"/>
    </location>
</feature>
<evidence type="ECO:0000256" key="2">
    <source>
        <dbReference type="SAM" id="SignalP"/>
    </source>
</evidence>
<feature type="region of interest" description="Disordered" evidence="1">
    <location>
        <begin position="378"/>
        <end position="441"/>
    </location>
</feature>
<dbReference type="Proteomes" id="UP001153069">
    <property type="component" value="Unassembled WGS sequence"/>
</dbReference>
<reference evidence="3" key="1">
    <citation type="submission" date="2020-06" db="EMBL/GenBank/DDBJ databases">
        <authorList>
            <consortium name="Plant Systems Biology data submission"/>
        </authorList>
    </citation>
    <scope>NUCLEOTIDE SEQUENCE</scope>
    <source>
        <strain evidence="3">D6</strain>
    </source>
</reference>
<name>A0A9N8HRH0_9STRA</name>
<proteinExistence type="predicted"/>
<dbReference type="InterPro" id="IPR029033">
    <property type="entry name" value="His_PPase_superfam"/>
</dbReference>
<feature type="compositionally biased region" description="Polar residues" evidence="1">
    <location>
        <begin position="463"/>
        <end position="477"/>
    </location>
</feature>
<dbReference type="EMBL" id="CAICTM010001566">
    <property type="protein sequence ID" value="CAB9524678.1"/>
    <property type="molecule type" value="Genomic_DNA"/>
</dbReference>
<feature type="compositionally biased region" description="Low complexity" evidence="1">
    <location>
        <begin position="478"/>
        <end position="487"/>
    </location>
</feature>
<comment type="caution">
    <text evidence="3">The sequence shown here is derived from an EMBL/GenBank/DDBJ whole genome shotgun (WGS) entry which is preliminary data.</text>
</comment>
<dbReference type="PROSITE" id="PS51257">
    <property type="entry name" value="PROKAR_LIPOPROTEIN"/>
    <property type="match status" value="1"/>
</dbReference>
<keyword evidence="2" id="KW-0732">Signal</keyword>
<feature type="chain" id="PRO_5040402253" evidence="2">
    <location>
        <begin position="35"/>
        <end position="596"/>
    </location>
</feature>
<evidence type="ECO:0000313" key="4">
    <source>
        <dbReference type="Proteomes" id="UP001153069"/>
    </source>
</evidence>
<feature type="region of interest" description="Disordered" evidence="1">
    <location>
        <begin position="460"/>
        <end position="511"/>
    </location>
</feature>
<evidence type="ECO:0000256" key="1">
    <source>
        <dbReference type="SAM" id="MobiDB-lite"/>
    </source>
</evidence>
<dbReference type="OrthoDB" id="4531at2759"/>
<dbReference type="SUPFAM" id="SSF53254">
    <property type="entry name" value="Phosphoglycerate mutase-like"/>
    <property type="match status" value="1"/>
</dbReference>
<keyword evidence="4" id="KW-1185">Reference proteome</keyword>
<feature type="region of interest" description="Disordered" evidence="1">
    <location>
        <begin position="574"/>
        <end position="596"/>
    </location>
</feature>
<sequence>MAMRKGISRRRKMFPRGYLLVALALGCPLQPSDAFLLHQNHQPIASLLPKLPQRHHSGGYCNASTGDNEEARPLLERRQLLQSAVLLSSCLFRPRSANARGLVQFPVDSSAPLANTYHFMRVGDTLLEKDDIWTTNPLFLTNREAALTPTGMEQIQAASVQLEQTQQTPTVIKYSLAASCLDTAQIVGDILNLGTDRIIPEFTFLDPRGIGQWDMYRYSTTLPAIWALDAMEAGPEGNGGRPPQNTDGTPNETLADQVVRLRQLMSILETLYSGETILVIFPDGTGPALLSAMIAGIPLNRVHELEYVPGELRMDITQVRTLQLWKERTENNNAAAGYQQTLANGKEELARLRATATSETLSLKDQNVEAERKEIERNYQKEQQAKQKKKEQEEAKKQKLRDDVREEQEAKRQQLRDEQEARRLERQQGEGSIDDSLMSTTTSPSIAAGAAFGVVGLAGMLASPSSGSDDNRGTANAGSGDPSGDPSSEAKLVATITETKPRGDESDELSSDVLVPISEASLSADSPRLEAPLPMVPDVKPTREDKIRAAEEAMEEFLNQDDGAEDWLLTLSQLAGEDDNVDDEQDPSDVDGRGAL</sequence>
<gene>
    <name evidence="3" type="ORF">SEMRO_1568_G283050.1</name>
</gene>